<dbReference type="SUPFAM" id="SSF53383">
    <property type="entry name" value="PLP-dependent transferases"/>
    <property type="match status" value="1"/>
</dbReference>
<proteinExistence type="predicted"/>
<evidence type="ECO:0000313" key="3">
    <source>
        <dbReference type="Proteomes" id="UP000306584"/>
    </source>
</evidence>
<evidence type="ECO:0000313" key="2">
    <source>
        <dbReference type="EMBL" id="THY35689.1"/>
    </source>
</evidence>
<dbReference type="EMBL" id="QZBD01000017">
    <property type="protein sequence ID" value="THY35689.1"/>
    <property type="molecule type" value="Genomic_DNA"/>
</dbReference>
<dbReference type="AlphaFoldDB" id="A0A4S9M014"/>
<dbReference type="Gene3D" id="3.90.1150.10">
    <property type="entry name" value="Aspartate Aminotransferase, domain 1"/>
    <property type="match status" value="2"/>
</dbReference>
<organism evidence="2 3">
    <name type="scientific">Aureobasidium pullulans</name>
    <name type="common">Black yeast</name>
    <name type="synonym">Pullularia pullulans</name>
    <dbReference type="NCBI Taxonomy" id="5580"/>
    <lineage>
        <taxon>Eukaryota</taxon>
        <taxon>Fungi</taxon>
        <taxon>Dikarya</taxon>
        <taxon>Ascomycota</taxon>
        <taxon>Pezizomycotina</taxon>
        <taxon>Dothideomycetes</taxon>
        <taxon>Dothideomycetidae</taxon>
        <taxon>Dothideales</taxon>
        <taxon>Saccotheciaceae</taxon>
        <taxon>Aureobasidium</taxon>
    </lineage>
</organism>
<dbReference type="GO" id="GO:0030170">
    <property type="term" value="F:pyridoxal phosphate binding"/>
    <property type="evidence" value="ECO:0007669"/>
    <property type="project" value="InterPro"/>
</dbReference>
<gene>
    <name evidence="2" type="ORF">D6D01_01093</name>
</gene>
<feature type="domain" description="Aminotransferase class I/classII large" evidence="1">
    <location>
        <begin position="175"/>
        <end position="407"/>
    </location>
</feature>
<keyword evidence="2" id="KW-0032">Aminotransferase</keyword>
<dbReference type="InterPro" id="IPR004839">
    <property type="entry name" value="Aminotransferase_I/II_large"/>
</dbReference>
<dbReference type="InterPro" id="IPR015421">
    <property type="entry name" value="PyrdxlP-dep_Trfase_major"/>
</dbReference>
<dbReference type="Pfam" id="PF00155">
    <property type="entry name" value="Aminotran_1_2"/>
    <property type="match status" value="1"/>
</dbReference>
<keyword evidence="2" id="KW-0808">Transferase</keyword>
<dbReference type="InterPro" id="IPR015424">
    <property type="entry name" value="PyrdxlP-dep_Trfase"/>
</dbReference>
<accession>A0A4S9M014</accession>
<protein>
    <submittedName>
        <fullName evidence="2">Putative aminotransferase</fullName>
    </submittedName>
</protein>
<dbReference type="PANTHER" id="PTHR42858">
    <property type="entry name" value="AMINOTRANSFERASE"/>
    <property type="match status" value="1"/>
</dbReference>
<dbReference type="Gene3D" id="3.40.640.10">
    <property type="entry name" value="Type I PLP-dependent aspartate aminotransferase-like (Major domain)"/>
    <property type="match status" value="2"/>
</dbReference>
<dbReference type="Proteomes" id="UP000306584">
    <property type="component" value="Unassembled WGS sequence"/>
</dbReference>
<evidence type="ECO:0000259" key="1">
    <source>
        <dbReference type="Pfam" id="PF00155"/>
    </source>
</evidence>
<dbReference type="InterPro" id="IPR015422">
    <property type="entry name" value="PyrdxlP-dep_Trfase_small"/>
</dbReference>
<name>A0A4S9M014_AURPU</name>
<dbReference type="CDD" id="cd00609">
    <property type="entry name" value="AAT_like"/>
    <property type="match status" value="1"/>
</dbReference>
<dbReference type="GO" id="GO:0047536">
    <property type="term" value="F:2-aminoadipate transaminase activity"/>
    <property type="evidence" value="ECO:0007669"/>
    <property type="project" value="TreeGrafter"/>
</dbReference>
<reference evidence="2 3" key="1">
    <citation type="submission" date="2018-10" db="EMBL/GenBank/DDBJ databases">
        <title>Fifty Aureobasidium pullulans genomes reveal a recombining polyextremotolerant generalist.</title>
        <authorList>
            <person name="Gostincar C."/>
            <person name="Turk M."/>
            <person name="Zajc J."/>
            <person name="Gunde-Cimerman N."/>
        </authorList>
    </citation>
    <scope>NUCLEOTIDE SEQUENCE [LARGE SCALE GENOMIC DNA]</scope>
    <source>
        <strain evidence="2 3">EXF-6604</strain>
    </source>
</reference>
<comment type="caution">
    <text evidence="2">The sequence shown here is derived from an EMBL/GenBank/DDBJ whole genome shotgun (WGS) entry which is preliminary data.</text>
</comment>
<dbReference type="PANTHER" id="PTHR42858:SF1">
    <property type="entry name" value="LD15494P"/>
    <property type="match status" value="1"/>
</dbReference>
<sequence length="434" mass="47704">MAEAAQKALADPSIAFPGMLYGPDEGYCPLRETLGLWLTSFYRPEKPVSKERITITGGASQNLGCLLQVFTDPAYTRDVLFAAPAYMLAFRIFEDNGFAGKMKAVPEDDDGMDMCALRKVLEESEGRTPEAERYVQWLSVDRNPVIQALKAILKILPPCDLLRTDIFEPILPEIELVKLAREFDALVVSDDVYDFLQWPSDSNVPTGSTKALWPRIVDIDRFLDGGAERSGADGFGNATSSGSFSKICGPGIRVGWSEGSAKFAYGVSQAGTSCSGGAPSQLTSTYMNILVKEGTLSTHIFEILQPAYAARYKTLMSAIERYLCPLGVKLPQSRRNVVGGYFLWLTLPNSINADSFAERCQSEARVIVAPGSIFEVPGDSSVKFDHCIRLTFSWIDKDLMVEAVKRIGGVLERCLKGEVATMDHKQRGKTDKPF</sequence>